<keyword evidence="5 11" id="KW-0812">Transmembrane</keyword>
<evidence type="ECO:0000256" key="4">
    <source>
        <dbReference type="ARBA" id="ARBA00022679"/>
    </source>
</evidence>
<keyword evidence="9" id="KW-0325">Glycoprotein</keyword>
<keyword evidence="13" id="KW-1185">Reference proteome</keyword>
<evidence type="ECO:0000256" key="7">
    <source>
        <dbReference type="ARBA" id="ARBA00022989"/>
    </source>
</evidence>
<protein>
    <recommendedName>
        <fullName evidence="14">UDP-glycosyltransferase</fullName>
    </recommendedName>
</protein>
<dbReference type="GO" id="GO:0008194">
    <property type="term" value="F:UDP-glycosyltransferase activity"/>
    <property type="evidence" value="ECO:0007669"/>
    <property type="project" value="InterPro"/>
</dbReference>
<evidence type="ECO:0000256" key="10">
    <source>
        <dbReference type="ARBA" id="ARBA00046288"/>
    </source>
</evidence>
<proteinExistence type="inferred from homology"/>
<keyword evidence="3" id="KW-0328">Glycosyltransferase</keyword>
<evidence type="ECO:0000256" key="3">
    <source>
        <dbReference type="ARBA" id="ARBA00022676"/>
    </source>
</evidence>
<keyword evidence="4" id="KW-0808">Transferase</keyword>
<keyword evidence="8 11" id="KW-0472">Membrane</keyword>
<dbReference type="PROSITE" id="PS00375">
    <property type="entry name" value="UDPGT"/>
    <property type="match status" value="2"/>
</dbReference>
<evidence type="ECO:0000256" key="5">
    <source>
        <dbReference type="ARBA" id="ARBA00022692"/>
    </source>
</evidence>
<dbReference type="PANTHER" id="PTHR48043">
    <property type="entry name" value="EG:EG0003.4 PROTEIN-RELATED"/>
    <property type="match status" value="1"/>
</dbReference>
<evidence type="ECO:0000313" key="12">
    <source>
        <dbReference type="EMBL" id="KAK7574407.1"/>
    </source>
</evidence>
<comment type="similarity">
    <text evidence="2">Belongs to the UDP-glycosyltransferase family.</text>
</comment>
<comment type="subcellular location">
    <subcellularLocation>
        <location evidence="10">Endomembrane system</location>
        <topology evidence="10">Single-pass type I membrane protein</topology>
    </subcellularLocation>
    <subcellularLocation>
        <location evidence="1">Endoplasmic reticulum</location>
    </subcellularLocation>
</comment>
<dbReference type="InterPro" id="IPR002213">
    <property type="entry name" value="UDP_glucos_trans"/>
</dbReference>
<organism evidence="12 13">
    <name type="scientific">Parthenolecanium corni</name>
    <dbReference type="NCBI Taxonomy" id="536013"/>
    <lineage>
        <taxon>Eukaryota</taxon>
        <taxon>Metazoa</taxon>
        <taxon>Ecdysozoa</taxon>
        <taxon>Arthropoda</taxon>
        <taxon>Hexapoda</taxon>
        <taxon>Insecta</taxon>
        <taxon>Pterygota</taxon>
        <taxon>Neoptera</taxon>
        <taxon>Paraneoptera</taxon>
        <taxon>Hemiptera</taxon>
        <taxon>Sternorrhyncha</taxon>
        <taxon>Coccoidea</taxon>
        <taxon>Coccidae</taxon>
        <taxon>Parthenolecanium</taxon>
    </lineage>
</organism>
<reference evidence="12 13" key="1">
    <citation type="submission" date="2024-03" db="EMBL/GenBank/DDBJ databases">
        <title>Adaptation during the transition from Ophiocordyceps entomopathogen to insect associate is accompanied by gene loss and intensified selection.</title>
        <authorList>
            <person name="Ward C.M."/>
            <person name="Onetto C.A."/>
            <person name="Borneman A.R."/>
        </authorList>
    </citation>
    <scope>NUCLEOTIDE SEQUENCE [LARGE SCALE GENOMIC DNA]</scope>
    <source>
        <strain evidence="12">AWRI1</strain>
        <tissue evidence="12">Single Adult Female</tissue>
    </source>
</reference>
<evidence type="ECO:0000256" key="11">
    <source>
        <dbReference type="SAM" id="Phobius"/>
    </source>
</evidence>
<evidence type="ECO:0000256" key="1">
    <source>
        <dbReference type="ARBA" id="ARBA00004240"/>
    </source>
</evidence>
<name>A0AAN9XYK0_9HEMI</name>
<dbReference type="PANTHER" id="PTHR48043:SF159">
    <property type="entry name" value="EG:EG0003.4 PROTEIN-RELATED"/>
    <property type="match status" value="1"/>
</dbReference>
<keyword evidence="7 11" id="KW-1133">Transmembrane helix</keyword>
<dbReference type="FunFam" id="3.40.50.2000:FF:000050">
    <property type="entry name" value="UDP-glucuronosyltransferase"/>
    <property type="match status" value="2"/>
</dbReference>
<dbReference type="EMBL" id="JBBCAQ010000037">
    <property type="protein sequence ID" value="KAK7574407.1"/>
    <property type="molecule type" value="Genomic_DNA"/>
</dbReference>
<dbReference type="Pfam" id="PF00201">
    <property type="entry name" value="UDPGT"/>
    <property type="match status" value="3"/>
</dbReference>
<evidence type="ECO:0008006" key="14">
    <source>
        <dbReference type="Google" id="ProtNLM"/>
    </source>
</evidence>
<accession>A0AAN9XYK0</accession>
<evidence type="ECO:0000256" key="9">
    <source>
        <dbReference type="ARBA" id="ARBA00023180"/>
    </source>
</evidence>
<gene>
    <name evidence="12" type="ORF">V9T40_011598</name>
</gene>
<dbReference type="CDD" id="cd03784">
    <property type="entry name" value="GT1_Gtf-like"/>
    <property type="match status" value="2"/>
</dbReference>
<evidence type="ECO:0000313" key="13">
    <source>
        <dbReference type="Proteomes" id="UP001367676"/>
    </source>
</evidence>
<sequence>MQLECLENMIKGPEVQDLLHSKRRYDLVIAELFGSDVFFALGNKFNVPIISVTSQNLLSYHDWILGNPIPSHFPNSLLEVGVTEKMSLTWRAINMGWNFILILHFEFYHSRKHQLLIDKYFHFETNNVPSLKETMKNISVSLVNSHCSLGYAKPDLPNVVNVAGLHFIPLKPLPRDLQKFMDEAQYGVIYVSLGSILNPRTFEQLGRSLIHIFKSLPQKIIMKWDIKSLPPVTSNILVREWLPQSDILNHHNCRLFITHGGYLSLLESMNASVPVVGIPFFGDQPYNMAMVEYYELGKKIVAMDQIVSELPGKIEEVLNNPKYKQNMQRRSRIFRNRLASPLDTAMYWIDHVLEHKDTSHLKPASDGNVPQIKNILKNISVSFVNTHHSFGYLKPDLPKVVNVAGIHLTPLKPLPKNIENFMDEAEHGVIYVSLGSIVTPKSMPDVGEKIVDALKNLPQRVIMKWDKNLLQHIPDNILFDDWLPQADILNHPNCRLFITHGGLLGLLESLNASVPVLAIPFFGDQFHNTAIVEHFEIGLALNYENVQEELIEKVSQILNNEKYQRNMKKRSLIFRERLNEPLETAIFWIDHIIKHQDSSHLRPGSVQLAWFELYSLDVLVIDIKIFMEEAEHGVIYLSFGSIIPPSIFQSLGVDLILALAKVPQRVIMKWDKKLIPYIPNNILVQEWLPQSDILRRLGLLESLNASVPIIGIPFFGDQSYNMAFVEHHKMGATLEIEEVPTKLLEKVEQVLKNPVYKRNIEKRSHLFRDRLINPLDEAMFWVDHVLKHRGASHLTPASAKLSWFKLYSLDVIAVLVISCSLILYFIKVIATCTVRKLMFIKDEIHLTCKISQKINVKRE</sequence>
<dbReference type="InterPro" id="IPR050271">
    <property type="entry name" value="UDP-glycosyltransferase"/>
</dbReference>
<comment type="caution">
    <text evidence="12">The sequence shown here is derived from an EMBL/GenBank/DDBJ whole genome shotgun (WGS) entry which is preliminary data.</text>
</comment>
<dbReference type="GO" id="GO:0005783">
    <property type="term" value="C:endoplasmic reticulum"/>
    <property type="evidence" value="ECO:0007669"/>
    <property type="project" value="UniProtKB-SubCell"/>
</dbReference>
<dbReference type="SUPFAM" id="SSF53756">
    <property type="entry name" value="UDP-Glycosyltransferase/glycogen phosphorylase"/>
    <property type="match status" value="3"/>
</dbReference>
<evidence type="ECO:0000256" key="2">
    <source>
        <dbReference type="ARBA" id="ARBA00009995"/>
    </source>
</evidence>
<feature type="transmembrane region" description="Helical" evidence="11">
    <location>
        <begin position="806"/>
        <end position="826"/>
    </location>
</feature>
<keyword evidence="6" id="KW-0256">Endoplasmic reticulum</keyword>
<dbReference type="Proteomes" id="UP001367676">
    <property type="component" value="Unassembled WGS sequence"/>
</dbReference>
<dbReference type="Gene3D" id="3.40.50.2000">
    <property type="entry name" value="Glycogen Phosphorylase B"/>
    <property type="match status" value="3"/>
</dbReference>
<dbReference type="InterPro" id="IPR035595">
    <property type="entry name" value="UDP_glycos_trans_CS"/>
</dbReference>
<evidence type="ECO:0000256" key="6">
    <source>
        <dbReference type="ARBA" id="ARBA00022824"/>
    </source>
</evidence>
<evidence type="ECO:0000256" key="8">
    <source>
        <dbReference type="ARBA" id="ARBA00023136"/>
    </source>
</evidence>
<dbReference type="AlphaFoldDB" id="A0AAN9XYK0"/>